<dbReference type="RefSeq" id="WP_149847451.1">
    <property type="nucleotide sequence ID" value="NZ_VUOB01000001.1"/>
</dbReference>
<dbReference type="Pfam" id="PF13520">
    <property type="entry name" value="AA_permease_2"/>
    <property type="match status" value="1"/>
</dbReference>
<comment type="caution">
    <text evidence="7">The sequence shown here is derived from an EMBL/GenBank/DDBJ whole genome shotgun (WGS) entry which is preliminary data.</text>
</comment>
<protein>
    <submittedName>
        <fullName evidence="7">APC family permease</fullName>
    </submittedName>
</protein>
<evidence type="ECO:0000256" key="2">
    <source>
        <dbReference type="ARBA" id="ARBA00022475"/>
    </source>
</evidence>
<dbReference type="Proteomes" id="UP000323454">
    <property type="component" value="Unassembled WGS sequence"/>
</dbReference>
<comment type="subcellular location">
    <subcellularLocation>
        <location evidence="1">Cell membrane</location>
        <topology evidence="1">Multi-pass membrane protein</topology>
    </subcellularLocation>
</comment>
<feature type="transmembrane region" description="Helical" evidence="6">
    <location>
        <begin position="84"/>
        <end position="108"/>
    </location>
</feature>
<feature type="transmembrane region" description="Helical" evidence="6">
    <location>
        <begin position="42"/>
        <end position="63"/>
    </location>
</feature>
<dbReference type="GO" id="GO:0022857">
    <property type="term" value="F:transmembrane transporter activity"/>
    <property type="evidence" value="ECO:0007669"/>
    <property type="project" value="InterPro"/>
</dbReference>
<dbReference type="AlphaFoldDB" id="A0A5B2XW80"/>
<dbReference type="Gene3D" id="1.20.1740.10">
    <property type="entry name" value="Amino acid/polyamine transporter I"/>
    <property type="match status" value="1"/>
</dbReference>
<dbReference type="InterPro" id="IPR002293">
    <property type="entry name" value="AA/rel_permease1"/>
</dbReference>
<evidence type="ECO:0000256" key="3">
    <source>
        <dbReference type="ARBA" id="ARBA00022692"/>
    </source>
</evidence>
<feature type="transmembrane region" description="Helical" evidence="6">
    <location>
        <begin position="385"/>
        <end position="406"/>
    </location>
</feature>
<accession>A0A5B2XW80</accession>
<feature type="transmembrane region" description="Helical" evidence="6">
    <location>
        <begin position="279"/>
        <end position="304"/>
    </location>
</feature>
<sequence length="450" mass="46395">MATLRRRLKFVGTLLITLSAISPASSVFIIAPGAIGTAGSGAFWSFLLAGIVGLFMAFVYAELASAYPLAGGEYAIIARVLGRLPGFVALGLMLVTQLLIISVIALGVGTYLSVLVPGLPGQPVAAVVCLAAATVAVFDIRLNAWVTGVFLAIELLALGVVSWLGLAHPARPFTELLAHPVTGNGSVPASVGVIAVAMAVAIFAYNGYGSAVYFGEETRDAPRGIARAILWALGITVLAELIPVTAVLLGSPDLGSLFGAGNMMSYFLTARGGGALDTAVSLAVALAIINAVLAIVLISARMVFSTARDAAWPARVNRGLSRIHPRFGTPWIATILTGAASAIPCFLPPTVLLVVTGTSIVVVYAGLCLAAIVGRRNGSTAHAAYRMPWFPVAPVLALAALGYVLWQNALDTAIGRPSLLVTVGIGVVAAAYYLGVLRRRGSWTLRGPTD</sequence>
<feature type="transmembrane region" description="Helical" evidence="6">
    <location>
        <begin position="145"/>
        <end position="166"/>
    </location>
</feature>
<dbReference type="PIRSF" id="PIRSF006060">
    <property type="entry name" value="AA_transporter"/>
    <property type="match status" value="1"/>
</dbReference>
<dbReference type="PANTHER" id="PTHR42770:SF7">
    <property type="entry name" value="MEMBRANE PROTEIN"/>
    <property type="match status" value="1"/>
</dbReference>
<evidence type="ECO:0000256" key="6">
    <source>
        <dbReference type="SAM" id="Phobius"/>
    </source>
</evidence>
<evidence type="ECO:0000313" key="8">
    <source>
        <dbReference type="Proteomes" id="UP000323454"/>
    </source>
</evidence>
<feature type="transmembrane region" description="Helical" evidence="6">
    <location>
        <begin position="350"/>
        <end position="373"/>
    </location>
</feature>
<reference evidence="7 8" key="1">
    <citation type="submission" date="2019-09" db="EMBL/GenBank/DDBJ databases">
        <title>Goodfellowia gen. nov., a new genus of the Pseudonocardineae related to Actinoalloteichus, containing Goodfellowia coeruleoviolacea gen. nov., comb. nov. gen. nov., comb. nov.</title>
        <authorList>
            <person name="Labeda D."/>
        </authorList>
    </citation>
    <scope>NUCLEOTIDE SEQUENCE [LARGE SCALE GENOMIC DNA]</scope>
    <source>
        <strain evidence="7 8">AN110305</strain>
    </source>
</reference>
<feature type="transmembrane region" description="Helical" evidence="6">
    <location>
        <begin position="120"/>
        <end position="138"/>
    </location>
</feature>
<keyword evidence="3 6" id="KW-0812">Transmembrane</keyword>
<dbReference type="OrthoDB" id="3758043at2"/>
<feature type="transmembrane region" description="Helical" evidence="6">
    <location>
        <begin position="228"/>
        <end position="249"/>
    </location>
</feature>
<evidence type="ECO:0000256" key="5">
    <source>
        <dbReference type="ARBA" id="ARBA00023136"/>
    </source>
</evidence>
<evidence type="ECO:0000256" key="4">
    <source>
        <dbReference type="ARBA" id="ARBA00022989"/>
    </source>
</evidence>
<dbReference type="InterPro" id="IPR050367">
    <property type="entry name" value="APC_superfamily"/>
</dbReference>
<keyword evidence="2" id="KW-1003">Cell membrane</keyword>
<evidence type="ECO:0000256" key="1">
    <source>
        <dbReference type="ARBA" id="ARBA00004651"/>
    </source>
</evidence>
<proteinExistence type="predicted"/>
<keyword evidence="4 6" id="KW-1133">Transmembrane helix</keyword>
<keyword evidence="5 6" id="KW-0472">Membrane</keyword>
<evidence type="ECO:0000313" key="7">
    <source>
        <dbReference type="EMBL" id="KAA2267142.1"/>
    </source>
</evidence>
<feature type="transmembrane region" description="Helical" evidence="6">
    <location>
        <begin position="418"/>
        <end position="436"/>
    </location>
</feature>
<organism evidence="7 8">
    <name type="scientific">Solihabitans fulvus</name>
    <dbReference type="NCBI Taxonomy" id="1892852"/>
    <lineage>
        <taxon>Bacteria</taxon>
        <taxon>Bacillati</taxon>
        <taxon>Actinomycetota</taxon>
        <taxon>Actinomycetes</taxon>
        <taxon>Pseudonocardiales</taxon>
        <taxon>Pseudonocardiaceae</taxon>
        <taxon>Solihabitans</taxon>
    </lineage>
</organism>
<feature type="transmembrane region" description="Helical" evidence="6">
    <location>
        <begin position="325"/>
        <end position="344"/>
    </location>
</feature>
<dbReference type="PANTHER" id="PTHR42770">
    <property type="entry name" value="AMINO ACID TRANSPORTER-RELATED"/>
    <property type="match status" value="1"/>
</dbReference>
<dbReference type="GO" id="GO:0005886">
    <property type="term" value="C:plasma membrane"/>
    <property type="evidence" value="ECO:0007669"/>
    <property type="project" value="UniProtKB-SubCell"/>
</dbReference>
<gene>
    <name evidence="7" type="ORF">F0L68_01010</name>
</gene>
<reference evidence="7 8" key="2">
    <citation type="submission" date="2019-09" db="EMBL/GenBank/DDBJ databases">
        <authorList>
            <person name="Jin C."/>
        </authorList>
    </citation>
    <scope>NUCLEOTIDE SEQUENCE [LARGE SCALE GENOMIC DNA]</scope>
    <source>
        <strain evidence="7 8">AN110305</strain>
    </source>
</reference>
<keyword evidence="8" id="KW-1185">Reference proteome</keyword>
<dbReference type="EMBL" id="VUOB01000001">
    <property type="protein sequence ID" value="KAA2267142.1"/>
    <property type="molecule type" value="Genomic_DNA"/>
</dbReference>
<feature type="transmembrane region" description="Helical" evidence="6">
    <location>
        <begin position="186"/>
        <end position="208"/>
    </location>
</feature>
<name>A0A5B2XW80_9PSEU</name>